<dbReference type="GO" id="GO:0008810">
    <property type="term" value="F:cellulase activity"/>
    <property type="evidence" value="ECO:0007669"/>
    <property type="project" value="InterPro"/>
</dbReference>
<feature type="region of interest" description="Disordered" evidence="3">
    <location>
        <begin position="106"/>
        <end position="137"/>
    </location>
</feature>
<keyword evidence="2" id="KW-0378">Hydrolase</keyword>
<evidence type="ECO:0000256" key="2">
    <source>
        <dbReference type="RuleBase" id="RU361163"/>
    </source>
</evidence>
<evidence type="ECO:0000256" key="1">
    <source>
        <dbReference type="ARBA" id="ARBA00005519"/>
    </source>
</evidence>
<keyword evidence="6" id="KW-1185">Reference proteome</keyword>
<dbReference type="GO" id="GO:0000272">
    <property type="term" value="P:polysaccharide catabolic process"/>
    <property type="evidence" value="ECO:0007669"/>
    <property type="project" value="UniProtKB-KW"/>
</dbReference>
<feature type="compositionally biased region" description="Polar residues" evidence="3">
    <location>
        <begin position="106"/>
        <end position="124"/>
    </location>
</feature>
<keyword evidence="4" id="KW-0732">Signal</keyword>
<evidence type="ECO:0000313" key="6">
    <source>
        <dbReference type="Proteomes" id="UP001187734"/>
    </source>
</evidence>
<comment type="similarity">
    <text evidence="1 2">Belongs to the glycosyl hydrolase 12 (cellulase H) family.</text>
</comment>
<dbReference type="EMBL" id="ONZP01000409">
    <property type="protein sequence ID" value="SPJ83969.1"/>
    <property type="molecule type" value="Genomic_DNA"/>
</dbReference>
<dbReference type="SUPFAM" id="SSF49899">
    <property type="entry name" value="Concanavalin A-like lectins/glucanases"/>
    <property type="match status" value="1"/>
</dbReference>
<dbReference type="InterPro" id="IPR002594">
    <property type="entry name" value="GH12"/>
</dbReference>
<dbReference type="PANTHER" id="PTHR34002:SF9">
    <property type="entry name" value="XYLOGLUCAN-SPECIFIC ENDO-BETA-1,4-GLUCANASE A"/>
    <property type="match status" value="1"/>
</dbReference>
<evidence type="ECO:0000256" key="4">
    <source>
        <dbReference type="SAM" id="SignalP"/>
    </source>
</evidence>
<keyword evidence="2" id="KW-0624">Polysaccharide degradation</keyword>
<keyword evidence="2" id="KW-0119">Carbohydrate metabolism</keyword>
<reference evidence="5" key="1">
    <citation type="submission" date="2018-03" db="EMBL/GenBank/DDBJ databases">
        <authorList>
            <person name="Guldener U."/>
        </authorList>
    </citation>
    <scope>NUCLEOTIDE SEQUENCE</scope>
</reference>
<evidence type="ECO:0000256" key="3">
    <source>
        <dbReference type="SAM" id="MobiDB-lite"/>
    </source>
</evidence>
<dbReference type="Pfam" id="PF01670">
    <property type="entry name" value="Glyco_hydro_12"/>
    <property type="match status" value="1"/>
</dbReference>
<gene>
    <name evidence="5" type="ORF">FTOL_10485</name>
</gene>
<dbReference type="Proteomes" id="UP001187734">
    <property type="component" value="Unassembled WGS sequence"/>
</dbReference>
<sequence>MRASPQVVFILSAIAAVEAARGSKYRHGHPKNGNVAPALSSVPSSVTTEAASESLSGVVSPSEESFETRQMQSGVSTVSIIPTEAVKVPEPANDAKDVKIQETLTSSKKTAAMSTPQSQAATKSKATRAAQKEPTKKFCGKPNESEVLFGTPWIVFSMNYNYQSIKGSSCVGYYDYTGSGDDQTIHWSVLWNIDPDVGTNLVKGYNFIGLTQGLETRLSDIKSIPSKYEWTTSKTTEYKGNVVYDFMTCDTKGDSTSNRAQELMLWINWEGGQVPIGWGEGPIATINGLFGKDGWKLYQGVNADTGITVTSLLCPDDNQFGNEEGGSFEGDIKDWLVALSKNGVFKADTYVNVGNAGMEPYYGTVDFDNHLSLRVNV</sequence>
<evidence type="ECO:0000313" key="5">
    <source>
        <dbReference type="EMBL" id="SPJ83969.1"/>
    </source>
</evidence>
<proteinExistence type="inferred from homology"/>
<dbReference type="InterPro" id="IPR013320">
    <property type="entry name" value="ConA-like_dom_sf"/>
</dbReference>
<organism evidence="5 6">
    <name type="scientific">Fusarium torulosum</name>
    <dbReference type="NCBI Taxonomy" id="33205"/>
    <lineage>
        <taxon>Eukaryota</taxon>
        <taxon>Fungi</taxon>
        <taxon>Dikarya</taxon>
        <taxon>Ascomycota</taxon>
        <taxon>Pezizomycotina</taxon>
        <taxon>Sordariomycetes</taxon>
        <taxon>Hypocreomycetidae</taxon>
        <taxon>Hypocreales</taxon>
        <taxon>Nectriaceae</taxon>
        <taxon>Fusarium</taxon>
    </lineage>
</organism>
<keyword evidence="2" id="KW-0326">Glycosidase</keyword>
<comment type="caution">
    <text evidence="5">The sequence shown here is derived from an EMBL/GenBank/DDBJ whole genome shotgun (WGS) entry which is preliminary data.</text>
</comment>
<name>A0AAE8MHS0_9HYPO</name>
<dbReference type="InterPro" id="IPR013319">
    <property type="entry name" value="GH11/12"/>
</dbReference>
<accession>A0AAE8MHS0</accession>
<dbReference type="Gene3D" id="2.60.120.180">
    <property type="match status" value="1"/>
</dbReference>
<feature type="chain" id="PRO_5042018600" evidence="4">
    <location>
        <begin position="20"/>
        <end position="377"/>
    </location>
</feature>
<dbReference type="AlphaFoldDB" id="A0AAE8MHS0"/>
<protein>
    <submittedName>
        <fullName evidence="5">Related to endoglucanase I</fullName>
    </submittedName>
</protein>
<dbReference type="PANTHER" id="PTHR34002">
    <property type="entry name" value="BLR1656 PROTEIN"/>
    <property type="match status" value="1"/>
</dbReference>
<feature type="signal peptide" evidence="4">
    <location>
        <begin position="1"/>
        <end position="19"/>
    </location>
</feature>